<comment type="caution">
    <text evidence="1">The sequence shown here is derived from an EMBL/GenBank/DDBJ whole genome shotgun (WGS) entry which is preliminary data.</text>
</comment>
<accession>A0A3E0E3X8</accession>
<protein>
    <submittedName>
        <fullName evidence="1">Uncharacterized protein</fullName>
    </submittedName>
</protein>
<evidence type="ECO:0000313" key="1">
    <source>
        <dbReference type="EMBL" id="REG92997.1"/>
    </source>
</evidence>
<sequence length="119" mass="13780">MKYYYITDKKNRKSILENGLIANSENEIFLFENKKVVNKRNSISNLMADCIAKNQLFLEEYAMFEINPNGFKTPLENDNVEGVASSICWVLNQSKIDIDFISDLGDFKTDFTPFIIYNT</sequence>
<proteinExistence type="predicted"/>
<dbReference type="Proteomes" id="UP000257136">
    <property type="component" value="Unassembled WGS sequence"/>
</dbReference>
<dbReference type="AlphaFoldDB" id="A0A3E0E3X8"/>
<organism evidence="1 2">
    <name type="scientific">Flavobacterium aquicola</name>
    <dbReference type="NCBI Taxonomy" id="1682742"/>
    <lineage>
        <taxon>Bacteria</taxon>
        <taxon>Pseudomonadati</taxon>
        <taxon>Bacteroidota</taxon>
        <taxon>Flavobacteriia</taxon>
        <taxon>Flavobacteriales</taxon>
        <taxon>Flavobacteriaceae</taxon>
        <taxon>Flavobacterium</taxon>
    </lineage>
</organism>
<keyword evidence="2" id="KW-1185">Reference proteome</keyword>
<gene>
    <name evidence="1" type="ORF">C8P67_11498</name>
</gene>
<dbReference type="EMBL" id="QUNI01000014">
    <property type="protein sequence ID" value="REG92997.1"/>
    <property type="molecule type" value="Genomic_DNA"/>
</dbReference>
<name>A0A3E0E3X8_9FLAO</name>
<dbReference type="RefSeq" id="WP_115814740.1">
    <property type="nucleotide sequence ID" value="NZ_QUNI01000014.1"/>
</dbReference>
<evidence type="ECO:0000313" key="2">
    <source>
        <dbReference type="Proteomes" id="UP000257136"/>
    </source>
</evidence>
<reference evidence="1 2" key="1">
    <citation type="submission" date="2018-08" db="EMBL/GenBank/DDBJ databases">
        <title>Genomic Encyclopedia of Archaeal and Bacterial Type Strains, Phase II (KMG-II): from individual species to whole genera.</title>
        <authorList>
            <person name="Goeker M."/>
        </authorList>
    </citation>
    <scope>NUCLEOTIDE SEQUENCE [LARGE SCALE GENOMIC DNA]</scope>
    <source>
        <strain evidence="1 2">DSM 100880</strain>
    </source>
</reference>
<dbReference type="OrthoDB" id="9983983at2"/>